<dbReference type="CDD" id="cd20071">
    <property type="entry name" value="SET_SMYD"/>
    <property type="match status" value="1"/>
</dbReference>
<feature type="domain" description="SET" evidence="1">
    <location>
        <begin position="5"/>
        <end position="167"/>
    </location>
</feature>
<dbReference type="InterPro" id="IPR053185">
    <property type="entry name" value="SET_domain_protein"/>
</dbReference>
<dbReference type="PANTHER" id="PTHR47332">
    <property type="entry name" value="SET DOMAIN-CONTAINING PROTEIN 5"/>
    <property type="match status" value="1"/>
</dbReference>
<dbReference type="InterPro" id="IPR001214">
    <property type="entry name" value="SET_dom"/>
</dbReference>
<dbReference type="Proteomes" id="UP001310594">
    <property type="component" value="Unassembled WGS sequence"/>
</dbReference>
<dbReference type="InterPro" id="IPR046341">
    <property type="entry name" value="SET_dom_sf"/>
</dbReference>
<evidence type="ECO:0000259" key="1">
    <source>
        <dbReference type="PROSITE" id="PS50280"/>
    </source>
</evidence>
<evidence type="ECO:0000313" key="2">
    <source>
        <dbReference type="EMBL" id="KAK5708192.1"/>
    </source>
</evidence>
<dbReference type="PANTHER" id="PTHR47332:SF4">
    <property type="entry name" value="SET DOMAIN-CONTAINING PROTEIN 5"/>
    <property type="match status" value="1"/>
</dbReference>
<protein>
    <recommendedName>
        <fullName evidence="1">SET domain-containing protein</fullName>
    </recommendedName>
</protein>
<sequence length="267" mass="29753">MAAIAKFDIRALPAKGQGMVTRVGVARGELIHAEPALIDTQIGPHVLYNPKAFWNPGDKYTGLSVLRAKYDLLTAAQQLALTALHNSRAAEANTPVILGIISTNAFERHVRIDGAEHTVLYVCETLSRANHPCRPNAVVSWDPSLNRATMYATENLLANTEIVVDYMPVARDFFMTSGDRRKELQTHYGFQCSCRVCGLRANDKRDDSLLRKSTAESRAEINSFEQLQIMIDFSVHANHRPQELERLQTYISRLTTLGAKDGKFVEA</sequence>
<reference evidence="2" key="1">
    <citation type="submission" date="2023-08" db="EMBL/GenBank/DDBJ databases">
        <title>Black Yeasts Isolated from many extreme environments.</title>
        <authorList>
            <person name="Coleine C."/>
            <person name="Stajich J.E."/>
            <person name="Selbmann L."/>
        </authorList>
    </citation>
    <scope>NUCLEOTIDE SEQUENCE</scope>
    <source>
        <strain evidence="2">CCFEE 5810</strain>
    </source>
</reference>
<name>A0AAN7WF75_9PEZI</name>
<evidence type="ECO:0000313" key="3">
    <source>
        <dbReference type="Proteomes" id="UP001310594"/>
    </source>
</evidence>
<dbReference type="Pfam" id="PF00856">
    <property type="entry name" value="SET"/>
    <property type="match status" value="1"/>
</dbReference>
<accession>A0AAN7WF75</accession>
<dbReference type="AlphaFoldDB" id="A0AAN7WF75"/>
<gene>
    <name evidence="2" type="ORF">LTR97_000732</name>
</gene>
<proteinExistence type="predicted"/>
<dbReference type="EMBL" id="JAVRQU010000001">
    <property type="protein sequence ID" value="KAK5708192.1"/>
    <property type="molecule type" value="Genomic_DNA"/>
</dbReference>
<comment type="caution">
    <text evidence="2">The sequence shown here is derived from an EMBL/GenBank/DDBJ whole genome shotgun (WGS) entry which is preliminary data.</text>
</comment>
<dbReference type="SUPFAM" id="SSF82199">
    <property type="entry name" value="SET domain"/>
    <property type="match status" value="1"/>
</dbReference>
<organism evidence="2 3">
    <name type="scientific">Elasticomyces elasticus</name>
    <dbReference type="NCBI Taxonomy" id="574655"/>
    <lineage>
        <taxon>Eukaryota</taxon>
        <taxon>Fungi</taxon>
        <taxon>Dikarya</taxon>
        <taxon>Ascomycota</taxon>
        <taxon>Pezizomycotina</taxon>
        <taxon>Dothideomycetes</taxon>
        <taxon>Dothideomycetidae</taxon>
        <taxon>Mycosphaerellales</taxon>
        <taxon>Teratosphaeriaceae</taxon>
        <taxon>Elasticomyces</taxon>
    </lineage>
</organism>
<dbReference type="Gene3D" id="2.170.270.10">
    <property type="entry name" value="SET domain"/>
    <property type="match status" value="1"/>
</dbReference>
<dbReference type="PROSITE" id="PS50280">
    <property type="entry name" value="SET"/>
    <property type="match status" value="1"/>
</dbReference>